<evidence type="ECO:0008006" key="13">
    <source>
        <dbReference type="Google" id="ProtNLM"/>
    </source>
</evidence>
<comment type="similarity">
    <text evidence="1">Belongs to the disease resistance NB-LRR family.</text>
</comment>
<dbReference type="Gene3D" id="3.40.50.300">
    <property type="entry name" value="P-loop containing nucleotide triphosphate hydrolases"/>
    <property type="match status" value="1"/>
</dbReference>
<reference evidence="11" key="1">
    <citation type="submission" date="2015-04" db="UniProtKB">
        <authorList>
            <consortium name="EnsemblPlants"/>
        </authorList>
    </citation>
    <scope>IDENTIFICATION</scope>
</reference>
<keyword evidence="2" id="KW-0433">Leucine-rich repeat</keyword>
<evidence type="ECO:0000256" key="4">
    <source>
        <dbReference type="ARBA" id="ARBA00022741"/>
    </source>
</evidence>
<dbReference type="Gene3D" id="1.10.8.430">
    <property type="entry name" value="Helical domain of apoptotic protease-activating factors"/>
    <property type="match status" value="1"/>
</dbReference>
<feature type="domain" description="Disease resistance N-terminal" evidence="8">
    <location>
        <begin position="1"/>
        <end position="82"/>
    </location>
</feature>
<dbReference type="Gramene" id="OGLUM11G07120.1">
    <property type="protein sequence ID" value="OGLUM11G07120.1"/>
    <property type="gene ID" value="OGLUM11G07120"/>
</dbReference>
<dbReference type="Pfam" id="PF23598">
    <property type="entry name" value="LRR_14"/>
    <property type="match status" value="1"/>
</dbReference>
<evidence type="ECO:0000256" key="3">
    <source>
        <dbReference type="ARBA" id="ARBA00022737"/>
    </source>
</evidence>
<evidence type="ECO:0000256" key="6">
    <source>
        <dbReference type="ARBA" id="ARBA00023054"/>
    </source>
</evidence>
<keyword evidence="3" id="KW-0677">Repeat</keyword>
<dbReference type="SUPFAM" id="SSF52058">
    <property type="entry name" value="L domain-like"/>
    <property type="match status" value="1"/>
</dbReference>
<dbReference type="HOGENOM" id="CLU_000837_25_1_1"/>
<dbReference type="AlphaFoldDB" id="A0A0E0BGY2"/>
<dbReference type="Pfam" id="PF18052">
    <property type="entry name" value="Rx_N"/>
    <property type="match status" value="1"/>
</dbReference>
<evidence type="ECO:0000256" key="1">
    <source>
        <dbReference type="ARBA" id="ARBA00008894"/>
    </source>
</evidence>
<dbReference type="Gene3D" id="1.10.10.10">
    <property type="entry name" value="Winged helix-like DNA-binding domain superfamily/Winged helix DNA-binding domain"/>
    <property type="match status" value="1"/>
</dbReference>
<dbReference type="Pfam" id="PF00931">
    <property type="entry name" value="NB-ARC"/>
    <property type="match status" value="1"/>
</dbReference>
<dbReference type="InterPro" id="IPR044974">
    <property type="entry name" value="Disease_R_plants"/>
</dbReference>
<dbReference type="GO" id="GO:0043531">
    <property type="term" value="F:ADP binding"/>
    <property type="evidence" value="ECO:0007669"/>
    <property type="project" value="InterPro"/>
</dbReference>
<evidence type="ECO:0000259" key="9">
    <source>
        <dbReference type="Pfam" id="PF23559"/>
    </source>
</evidence>
<name>A0A0E0BGY2_9ORYZ</name>
<dbReference type="STRING" id="40148.A0A0E0BGY2"/>
<evidence type="ECO:0000313" key="12">
    <source>
        <dbReference type="Proteomes" id="UP000026961"/>
    </source>
</evidence>
<evidence type="ECO:0000259" key="7">
    <source>
        <dbReference type="Pfam" id="PF00931"/>
    </source>
</evidence>
<dbReference type="eggNOG" id="KOG4658">
    <property type="taxonomic scope" value="Eukaryota"/>
</dbReference>
<feature type="domain" description="Disease resistance protein winged helix" evidence="9">
    <location>
        <begin position="489"/>
        <end position="560"/>
    </location>
</feature>
<dbReference type="GO" id="GO:0002758">
    <property type="term" value="P:innate immune response-activating signaling pathway"/>
    <property type="evidence" value="ECO:0007669"/>
    <property type="project" value="UniProtKB-ARBA"/>
</dbReference>
<dbReference type="Pfam" id="PF23559">
    <property type="entry name" value="WHD_DRP"/>
    <property type="match status" value="1"/>
</dbReference>
<evidence type="ECO:0000256" key="2">
    <source>
        <dbReference type="ARBA" id="ARBA00022614"/>
    </source>
</evidence>
<feature type="domain" description="NB-ARC" evidence="7">
    <location>
        <begin position="235"/>
        <end position="401"/>
    </location>
</feature>
<dbReference type="GO" id="GO:0042742">
    <property type="term" value="P:defense response to bacterium"/>
    <property type="evidence" value="ECO:0007669"/>
    <property type="project" value="UniProtKB-ARBA"/>
</dbReference>
<dbReference type="PRINTS" id="PR00364">
    <property type="entry name" value="DISEASERSIST"/>
</dbReference>
<dbReference type="InterPro" id="IPR058922">
    <property type="entry name" value="WHD_DRP"/>
</dbReference>
<sequence>MGPLLRKLDSHLLDPEDRLPKPLKEGMELLKEDLEEISAAFLEQSMVDSPRHEARYWMEEVRDLSYHIEDYIDLTMLKLSNTTHATMRCFHGIRVGRVKRFKIGRHPKKLKPYTRINKIIRIAKLWEVGERRWIAELRNLLSEASKRHKRSSRRVLAAHGRVPRRFWVAAKLVRIAELGNLVWEARDRHSRYRLDDDCTSSCLRVSTADGWIHARSRVAPSPNLVGIDEPTRDLTRLLTDEAEQQLKVVSVLGSAGVGKTTLAQEVYRKLGLKFECRAFVRASRKPDMRRLLGGILSQVQQGLQVIDATMVQSLVRNLKKHLRKKRYFIVIDGLCETGTATWDIVRRAFPEDNNCSRILITTEIEDVALNCCSYYSDNIFKIEPLCKEDSAKLFTNRVFGSDQQCPPEFNEVSYRITRKCGGLPLSVISMAGFLASLPCETEIWSNVEKCLCSSVTTDANLDEILKGSINLCYNGLPHYLKTCLLYLSLYPEGFIIWTSDLLKQWISEGFIPVIYGKDTEEIAESYFYELVNRGMIQAVQINYSNQVLSSTVHHSVFDLIGHKSKEEKFITAIDYSETMPGNSLNARRLSLCFTNARYATEVAGLTLSQVRSFAFYGLVKCMPSISEFKFLRILILQFWGDHNGCTNFNVARICTLFQLRYLKISSDITIELPPEMSGLKYLEALEIDAKVTAVPLDIVRLSSLLHLHFRDGIVLPDGFGCMRSLRTLKCFDLGNNSEENVRSIGELTNLRDLHLTCSDSEGSSNEQVKNNFTVLTKCTRRKLSNLKSITLCPGASGMCTSFDLSCRVPSPPISVRTLELLPPICIFASLPNWIGQLRKLHTLSIAVRELFANDIDGLTGLPDLTFLSLHILKAPMRRIGFNREAFPVLKYFKFICGVECLDFQAGAMANLQRLELRFNAHKGELYGSILDGIEHLLNLKEITVQIGRAAEAVEYDWMAAEAASKEAISKHPRFQDYNNIERVDWVKEEYRHLDKQHEMKTAGDFTSEKHGDSKRQHAVESKELFGRESLYEKEINRRQHASICNNMWINSYSGI</sequence>
<evidence type="ECO:0000259" key="8">
    <source>
        <dbReference type="Pfam" id="PF18052"/>
    </source>
</evidence>
<dbReference type="PANTHER" id="PTHR23155:SF1198">
    <property type="entry name" value="DISEASE RESISTANCE PROTEIN RGA5"/>
    <property type="match status" value="1"/>
</dbReference>
<keyword evidence="5" id="KW-0611">Plant defense</keyword>
<dbReference type="SUPFAM" id="SSF52540">
    <property type="entry name" value="P-loop containing nucleoside triphosphate hydrolases"/>
    <property type="match status" value="1"/>
</dbReference>
<dbReference type="EnsemblPlants" id="OGLUM11G07120.1">
    <property type="protein sequence ID" value="OGLUM11G07120.1"/>
    <property type="gene ID" value="OGLUM11G07120"/>
</dbReference>
<dbReference type="InterPro" id="IPR036388">
    <property type="entry name" value="WH-like_DNA-bd_sf"/>
</dbReference>
<evidence type="ECO:0000313" key="11">
    <source>
        <dbReference type="EnsemblPlants" id="OGLUM11G07120.1"/>
    </source>
</evidence>
<dbReference type="InterPro" id="IPR042197">
    <property type="entry name" value="Apaf_helical"/>
</dbReference>
<dbReference type="InterPro" id="IPR041118">
    <property type="entry name" value="Rx_N"/>
</dbReference>
<dbReference type="InterPro" id="IPR055414">
    <property type="entry name" value="LRR_R13L4/SHOC2-like"/>
</dbReference>
<dbReference type="InterPro" id="IPR027417">
    <property type="entry name" value="P-loop_NTPase"/>
</dbReference>
<evidence type="ECO:0000259" key="10">
    <source>
        <dbReference type="Pfam" id="PF23598"/>
    </source>
</evidence>
<feature type="domain" description="Disease resistance R13L4/SHOC-2-like LRR" evidence="10">
    <location>
        <begin position="609"/>
        <end position="972"/>
    </location>
</feature>
<dbReference type="Gene3D" id="1.20.5.4130">
    <property type="match status" value="1"/>
</dbReference>
<dbReference type="PANTHER" id="PTHR23155">
    <property type="entry name" value="DISEASE RESISTANCE PROTEIN RP"/>
    <property type="match status" value="1"/>
</dbReference>
<reference evidence="11" key="2">
    <citation type="submission" date="2018-05" db="EMBL/GenBank/DDBJ databases">
        <title>OgluRS3 (Oryza glumaepatula Reference Sequence Version 3).</title>
        <authorList>
            <person name="Zhang J."/>
            <person name="Kudrna D."/>
            <person name="Lee S."/>
            <person name="Talag J."/>
            <person name="Welchert J."/>
            <person name="Wing R.A."/>
        </authorList>
    </citation>
    <scope>NUCLEOTIDE SEQUENCE [LARGE SCALE GENOMIC DNA]</scope>
</reference>
<dbReference type="InterPro" id="IPR032675">
    <property type="entry name" value="LRR_dom_sf"/>
</dbReference>
<evidence type="ECO:0000256" key="5">
    <source>
        <dbReference type="ARBA" id="ARBA00022821"/>
    </source>
</evidence>
<keyword evidence="4" id="KW-0547">Nucleotide-binding</keyword>
<proteinExistence type="inferred from homology"/>
<dbReference type="GO" id="GO:0009626">
    <property type="term" value="P:plant-type hypersensitive response"/>
    <property type="evidence" value="ECO:0007669"/>
    <property type="project" value="UniProtKB-ARBA"/>
</dbReference>
<organism evidence="11">
    <name type="scientific">Oryza glumipatula</name>
    <dbReference type="NCBI Taxonomy" id="40148"/>
    <lineage>
        <taxon>Eukaryota</taxon>
        <taxon>Viridiplantae</taxon>
        <taxon>Streptophyta</taxon>
        <taxon>Embryophyta</taxon>
        <taxon>Tracheophyta</taxon>
        <taxon>Spermatophyta</taxon>
        <taxon>Magnoliopsida</taxon>
        <taxon>Liliopsida</taxon>
        <taxon>Poales</taxon>
        <taxon>Poaceae</taxon>
        <taxon>BOP clade</taxon>
        <taxon>Oryzoideae</taxon>
        <taxon>Oryzeae</taxon>
        <taxon>Oryzinae</taxon>
        <taxon>Oryza</taxon>
    </lineage>
</organism>
<keyword evidence="6" id="KW-0175">Coiled coil</keyword>
<accession>A0A0E0BGY2</accession>
<dbReference type="InterPro" id="IPR002182">
    <property type="entry name" value="NB-ARC"/>
</dbReference>
<keyword evidence="12" id="KW-1185">Reference proteome</keyword>
<dbReference type="FunFam" id="1.10.10.10:FF:000322">
    <property type="entry name" value="Probable disease resistance protein At1g63360"/>
    <property type="match status" value="1"/>
</dbReference>
<protein>
    <recommendedName>
        <fullName evidence="13">AAA+ ATPase domain-containing protein</fullName>
    </recommendedName>
</protein>
<dbReference type="Gene3D" id="3.80.10.10">
    <property type="entry name" value="Ribonuclease Inhibitor"/>
    <property type="match status" value="1"/>
</dbReference>
<dbReference type="Proteomes" id="UP000026961">
    <property type="component" value="Chromosome 11"/>
</dbReference>